<feature type="domain" description="WW" evidence="2">
    <location>
        <begin position="220"/>
        <end position="255"/>
    </location>
</feature>
<reference evidence="3" key="1">
    <citation type="submission" date="2021-01" db="EMBL/GenBank/DDBJ databases">
        <authorList>
            <person name="Corre E."/>
            <person name="Pelletier E."/>
            <person name="Niang G."/>
            <person name="Scheremetjew M."/>
            <person name="Finn R."/>
            <person name="Kale V."/>
            <person name="Holt S."/>
            <person name="Cochrane G."/>
            <person name="Meng A."/>
            <person name="Brown T."/>
            <person name="Cohen L."/>
        </authorList>
    </citation>
    <scope>NUCLEOTIDE SEQUENCE</scope>
    <source>
        <strain evidence="3">CCMP3105</strain>
    </source>
</reference>
<dbReference type="InterPro" id="IPR001202">
    <property type="entry name" value="WW_dom"/>
</dbReference>
<accession>A0A7S4W6H0</accession>
<proteinExistence type="predicted"/>
<dbReference type="PANTHER" id="PTHR13371:SF0">
    <property type="entry name" value="CENTROSOMAL PROTEIN OF 104 KDA"/>
    <property type="match status" value="1"/>
</dbReference>
<name>A0A7S4W6H0_9DINO</name>
<dbReference type="PANTHER" id="PTHR13371">
    <property type="entry name" value="GLYCINE-, GLUTAMATE-, THIENYLCYCLOHEXYLPIPERIDINE-BINDING PROTEIN"/>
    <property type="match status" value="1"/>
</dbReference>
<dbReference type="InterPro" id="IPR052607">
    <property type="entry name" value="CEP104-like"/>
</dbReference>
<protein>
    <recommendedName>
        <fullName evidence="2">WW domain-containing protein</fullName>
    </recommendedName>
</protein>
<feature type="region of interest" description="Disordered" evidence="1">
    <location>
        <begin position="81"/>
        <end position="120"/>
    </location>
</feature>
<dbReference type="AlphaFoldDB" id="A0A7S4W6H0"/>
<gene>
    <name evidence="3" type="ORF">AMON00008_LOCUS50311</name>
</gene>
<dbReference type="GO" id="GO:0005929">
    <property type="term" value="C:cilium"/>
    <property type="evidence" value="ECO:0007669"/>
    <property type="project" value="TreeGrafter"/>
</dbReference>
<dbReference type="InterPro" id="IPR036020">
    <property type="entry name" value="WW_dom_sf"/>
</dbReference>
<feature type="compositionally biased region" description="Low complexity" evidence="1">
    <location>
        <begin position="262"/>
        <end position="271"/>
    </location>
</feature>
<organism evidence="3">
    <name type="scientific">Alexandrium monilatum</name>
    <dbReference type="NCBI Taxonomy" id="311494"/>
    <lineage>
        <taxon>Eukaryota</taxon>
        <taxon>Sar</taxon>
        <taxon>Alveolata</taxon>
        <taxon>Dinophyceae</taxon>
        <taxon>Gonyaulacales</taxon>
        <taxon>Pyrocystaceae</taxon>
        <taxon>Alexandrium</taxon>
    </lineage>
</organism>
<sequence length="441" mass="46143">MAQGFNLESCSLLSGTLPLEARLLARATGGLAAAAMRTYVAVSLLFGSLFACAAEGIAGSVEGDGDAFALVQGLMVLSSEQMRSGQESEEAAEPSDSEGAAAASEAGPAPSAASLSSTSATGLSAEDASLKERVGSLEAAKLKAIEQEDYDLAKQLKREIGVLLGENSLERLRALKRAAVESEDFDAARDLKQRIRILENGSGSEPLADRVKAYFTVPREPLPWGWRSARDPGSGLEYYWPVNDRAAVTWDRPLAPAPGAAPPAQTAVQTTTPPPPFQVKSASTGSWSPCNLLGNGTKAGTYNISVRASGGVVSLTDVPGYVVRNATDNVTLLTKEEFIAIRKAAMPPKLQAKVGDQLEVKTRSHSWVPCVVTGVGNATDTYDIHVPRAPVGLQDHLNVSLELLRPAATGPARPEEQRAANAGGEPKRVGGAEAAPHSQTP</sequence>
<feature type="region of interest" description="Disordered" evidence="1">
    <location>
        <begin position="256"/>
        <end position="285"/>
    </location>
</feature>
<dbReference type="PROSITE" id="PS50020">
    <property type="entry name" value="WW_DOMAIN_2"/>
    <property type="match status" value="1"/>
</dbReference>
<feature type="compositionally biased region" description="Acidic residues" evidence="1">
    <location>
        <begin position="87"/>
        <end position="96"/>
    </location>
</feature>
<evidence type="ECO:0000259" key="2">
    <source>
        <dbReference type="PROSITE" id="PS50020"/>
    </source>
</evidence>
<feature type="region of interest" description="Disordered" evidence="1">
    <location>
        <begin position="406"/>
        <end position="441"/>
    </location>
</feature>
<evidence type="ECO:0000256" key="1">
    <source>
        <dbReference type="SAM" id="MobiDB-lite"/>
    </source>
</evidence>
<feature type="compositionally biased region" description="Low complexity" evidence="1">
    <location>
        <begin position="97"/>
        <end position="120"/>
    </location>
</feature>
<dbReference type="SUPFAM" id="SSF51045">
    <property type="entry name" value="WW domain"/>
    <property type="match status" value="1"/>
</dbReference>
<dbReference type="EMBL" id="HBNR01070997">
    <property type="protein sequence ID" value="CAE4645837.1"/>
    <property type="molecule type" value="Transcribed_RNA"/>
</dbReference>
<evidence type="ECO:0000313" key="3">
    <source>
        <dbReference type="EMBL" id="CAE4645837.1"/>
    </source>
</evidence>